<keyword evidence="1" id="KW-0963">Cytoplasm</keyword>
<feature type="region of interest" description="Disordered" evidence="2">
    <location>
        <begin position="477"/>
        <end position="814"/>
    </location>
</feature>
<dbReference type="InterPro" id="IPR001084">
    <property type="entry name" value="MAP_tubulin-bd_rpt"/>
</dbReference>
<dbReference type="PROSITE" id="PS00229">
    <property type="entry name" value="TAU_MAP_1"/>
    <property type="match status" value="1"/>
</dbReference>
<dbReference type="Pfam" id="PF00418">
    <property type="entry name" value="Tubulin-binding"/>
    <property type="match status" value="1"/>
</dbReference>
<feature type="compositionally biased region" description="Low complexity" evidence="2">
    <location>
        <begin position="129"/>
        <end position="145"/>
    </location>
</feature>
<evidence type="ECO:0000256" key="2">
    <source>
        <dbReference type="SAM" id="MobiDB-lite"/>
    </source>
</evidence>
<feature type="compositionally biased region" description="Low complexity" evidence="2">
    <location>
        <begin position="887"/>
        <end position="904"/>
    </location>
</feature>
<dbReference type="GO" id="GO:0005874">
    <property type="term" value="C:microtubule"/>
    <property type="evidence" value="ECO:0007669"/>
    <property type="project" value="UniProtKB-KW"/>
</dbReference>
<feature type="compositionally biased region" description="Basic and acidic residues" evidence="2">
    <location>
        <begin position="403"/>
        <end position="421"/>
    </location>
</feature>
<reference evidence="3" key="1">
    <citation type="submission" date="2021-05" db="EMBL/GenBank/DDBJ databases">
        <authorList>
            <person name="Tigano A."/>
        </authorList>
    </citation>
    <scope>NUCLEOTIDE SEQUENCE</scope>
</reference>
<feature type="region of interest" description="Disordered" evidence="2">
    <location>
        <begin position="254"/>
        <end position="432"/>
    </location>
</feature>
<feature type="compositionally biased region" description="Pro residues" evidence="2">
    <location>
        <begin position="1041"/>
        <end position="1070"/>
    </location>
</feature>
<feature type="compositionally biased region" description="Pro residues" evidence="2">
    <location>
        <begin position="1081"/>
        <end position="1098"/>
    </location>
</feature>
<feature type="compositionally biased region" description="Low complexity" evidence="2">
    <location>
        <begin position="80"/>
        <end position="104"/>
    </location>
</feature>
<comment type="subcellular location">
    <subcellularLocation>
        <location evidence="1">Cytoplasm</location>
        <location evidence="1">Cytoskeleton</location>
    </subcellularLocation>
</comment>
<feature type="compositionally biased region" description="Gly residues" evidence="2">
    <location>
        <begin position="335"/>
        <end position="369"/>
    </location>
</feature>
<comment type="caution">
    <text evidence="3">The sequence shown here is derived from an EMBL/GenBank/DDBJ whole genome shotgun (WGS) entry which is preliminary data.</text>
</comment>
<feature type="compositionally biased region" description="Basic and acidic residues" evidence="2">
    <location>
        <begin position="521"/>
        <end position="610"/>
    </location>
</feature>
<dbReference type="OrthoDB" id="9378527at2759"/>
<feature type="region of interest" description="Disordered" evidence="2">
    <location>
        <begin position="1041"/>
        <end position="1150"/>
    </location>
</feature>
<feature type="compositionally biased region" description="Polar residues" evidence="2">
    <location>
        <begin position="113"/>
        <end position="126"/>
    </location>
</feature>
<dbReference type="PROSITE" id="PS51491">
    <property type="entry name" value="TAU_MAP_2"/>
    <property type="match status" value="1"/>
</dbReference>
<keyword evidence="4" id="KW-1185">Reference proteome</keyword>
<evidence type="ECO:0000256" key="1">
    <source>
        <dbReference type="RuleBase" id="RU000686"/>
    </source>
</evidence>
<keyword evidence="1" id="KW-0206">Cytoskeleton</keyword>
<feature type="compositionally biased region" description="Basic and acidic residues" evidence="2">
    <location>
        <begin position="691"/>
        <end position="725"/>
    </location>
</feature>
<feature type="compositionally biased region" description="Basic and acidic residues" evidence="2">
    <location>
        <begin position="617"/>
        <end position="671"/>
    </location>
</feature>
<dbReference type="Proteomes" id="UP000677803">
    <property type="component" value="Unassembled WGS sequence"/>
</dbReference>
<proteinExistence type="predicted"/>
<feature type="compositionally biased region" description="Low complexity" evidence="2">
    <location>
        <begin position="796"/>
        <end position="806"/>
    </location>
</feature>
<sequence>MSSLSDQQPGSSFSEFSELCAVPAALPPQSWDWQRPLDMGPPQGLVVDGGLSDEDKLCFFEQPGQNSELKVPGRAGGLPGSSSLGQASLGSAGESPDSPLSSSPSPSPASPGRLQSSLGCGGSSTVYLPPVTESPSSPVEVRPAPDAAHPPSAGGSLLKAPADEDSPSAPGKESSSKEPPHYCVGGAPYEEHLQSSEEVPPGPEDAWGGQELSEGSLMKDCVEDEEEAEELEPCLMGRAQQQRRAMRRAIHQAEGWAESDPLLSPLAGPRRSSHSMKRSLTVAEDQPPTPPPTLSTAGATHSDLRLAPPDPRSGLCPPPPLRDASVPLLEAPGEAGSGEAGSGEAGSGEAGSGEAGSGEAGSGEAGPGGVVLPVPLTPPGSSSRDSSSALTVASETQGAEAATRLEDSRCRDMEEEVRPDAGSDFGSGNGAAVRMEVCDGDLAAAGQSRQDSNSNTNRFILDDECLLYSQWRQTEARQLKTGHKCRPSESKQVKSDKMERKEEKLEENVKKVEPTDSMSEPEQRGVKVEYARTETPAKGEKVIEKDKEKENTESKRLKDENQADNTKDTEKKEEKANDQETEMGKETKRQKDEFIQPSDQKEDKMHKEEASNVNMGKPEKLAEVEMMNKGEKADSVEKMEEKEKSKVEEKAQGAEAKKSEVKEDKEQHTDGAETAPAQPLTPVKPHASGDVTEKMAEEKTEEKEEPRTEKADKEETKKTDDEASRPEPPAGKVLEKTEKEEKPDRNAAEKKADKKEKPAKADAAEKARRAAKPPGSAGSTAPSRDPPAADRKTKVGFCSSGACAASPGPPATAGPWASLVLVLVLVLVLPAAGGAKPGTTAKVRPTNMAAGVSAIAKRPAASSNPTTSDKKPSTSKAPSTIPVGPKRPSATSISRPSSSSTSTSREVKPKVTTDKRPLVPKVSTATSNPSGSSRTGTTTTAASRPAPRPAASARPPAAAALARKPLATKADSKPGEEKKPGTMDLNMATGEVSAPVGHSSTGSNREGCLDFNPSGSSLDYGAAADRLSQLWVILLSLGPPAAPPAAPPPPPAPRLLAPAPPQPERPPPPQARQQRRSPWCPASPGPPPPPPPGRPPAARPSSAPAPDIRNARSKIGSTDNMKHQPGGGKVGAAAPRPASDRGRALTGAGL</sequence>
<dbReference type="AlphaFoldDB" id="A0A8S4AT62"/>
<gene>
    <name evidence="3" type="ORF">MMEN_LOCUS6796</name>
</gene>
<feature type="compositionally biased region" description="Basic and acidic residues" evidence="2">
    <location>
        <begin position="905"/>
        <end position="917"/>
    </location>
</feature>
<feature type="compositionally biased region" description="Low complexity" evidence="2">
    <location>
        <begin position="929"/>
        <end position="969"/>
    </location>
</feature>
<feature type="compositionally biased region" description="Acidic residues" evidence="2">
    <location>
        <begin position="222"/>
        <end position="232"/>
    </location>
</feature>
<feature type="compositionally biased region" description="Pro residues" evidence="2">
    <location>
        <begin position="308"/>
        <end position="321"/>
    </location>
</feature>
<dbReference type="EMBL" id="CAJRST010006668">
    <property type="protein sequence ID" value="CAG5895704.1"/>
    <property type="molecule type" value="Genomic_DNA"/>
</dbReference>
<feature type="region of interest" description="Disordered" evidence="2">
    <location>
        <begin position="856"/>
        <end position="1008"/>
    </location>
</feature>
<feature type="compositionally biased region" description="Basic and acidic residues" evidence="2">
    <location>
        <begin position="733"/>
        <end position="768"/>
    </location>
</feature>
<accession>A0A8S4AT62</accession>
<evidence type="ECO:0000313" key="4">
    <source>
        <dbReference type="Proteomes" id="UP000677803"/>
    </source>
</evidence>
<keyword evidence="1" id="KW-0493">Microtubule</keyword>
<organism evidence="3 4">
    <name type="scientific">Menidia menidia</name>
    <name type="common">Atlantic silverside</name>
    <dbReference type="NCBI Taxonomy" id="238744"/>
    <lineage>
        <taxon>Eukaryota</taxon>
        <taxon>Metazoa</taxon>
        <taxon>Chordata</taxon>
        <taxon>Craniata</taxon>
        <taxon>Vertebrata</taxon>
        <taxon>Euteleostomi</taxon>
        <taxon>Actinopterygii</taxon>
        <taxon>Neopterygii</taxon>
        <taxon>Teleostei</taxon>
        <taxon>Neoteleostei</taxon>
        <taxon>Acanthomorphata</taxon>
        <taxon>Ovalentaria</taxon>
        <taxon>Atherinomorphae</taxon>
        <taxon>Atheriniformes</taxon>
        <taxon>Atherinopsidae</taxon>
        <taxon>Menidiinae</taxon>
        <taxon>Menidia</taxon>
    </lineage>
</organism>
<feature type="compositionally biased region" description="Basic and acidic residues" evidence="2">
    <location>
        <begin position="970"/>
        <end position="981"/>
    </location>
</feature>
<protein>
    <recommendedName>
        <fullName evidence="1">Microtubule-associated protein</fullName>
    </recommendedName>
</protein>
<feature type="compositionally biased region" description="Low complexity" evidence="2">
    <location>
        <begin position="370"/>
        <end position="388"/>
    </location>
</feature>
<feature type="compositionally biased region" description="Basic and acidic residues" evidence="2">
    <location>
        <begin position="486"/>
        <end position="514"/>
    </location>
</feature>
<name>A0A8S4AT62_9TELE</name>
<dbReference type="GO" id="GO:0015631">
    <property type="term" value="F:tubulin binding"/>
    <property type="evidence" value="ECO:0007669"/>
    <property type="project" value="InterPro"/>
</dbReference>
<feature type="region of interest" description="Disordered" evidence="2">
    <location>
        <begin position="29"/>
        <end position="235"/>
    </location>
</feature>
<evidence type="ECO:0000313" key="3">
    <source>
        <dbReference type="EMBL" id="CAG5895704.1"/>
    </source>
</evidence>